<name>A0A218MMA6_9VIRU</name>
<evidence type="ECO:0000256" key="1">
    <source>
        <dbReference type="SAM" id="MobiDB-lite"/>
    </source>
</evidence>
<dbReference type="Pfam" id="PF19141">
    <property type="entry name" value="DUF5824"/>
    <property type="match status" value="1"/>
</dbReference>
<feature type="region of interest" description="Disordered" evidence="1">
    <location>
        <begin position="353"/>
        <end position="379"/>
    </location>
</feature>
<feature type="region of interest" description="Disordered" evidence="1">
    <location>
        <begin position="812"/>
        <end position="834"/>
    </location>
</feature>
<dbReference type="InterPro" id="IPR043862">
    <property type="entry name" value="DUF5824"/>
</dbReference>
<organism evidence="3">
    <name type="scientific">uncultured virus</name>
    <dbReference type="NCBI Taxonomy" id="340016"/>
    <lineage>
        <taxon>Viruses</taxon>
        <taxon>environmental samples</taxon>
    </lineage>
</organism>
<reference evidence="3" key="2">
    <citation type="journal article" date="2017" name="Nat. Commun.">
        <title>Single-virus genomics reveals hidden cosmopolitan and abundant viruses.</title>
        <authorList>
            <person name="Martinez-Hernandez F."/>
            <person name="Fornas O."/>
            <person name="Lluesma Gomez M."/>
            <person name="Bolduc B."/>
            <person name="de la Cruz Pena M.J."/>
            <person name="Martinez J.M."/>
            <person name="Anton J."/>
            <person name="Gasol J.M."/>
            <person name="Rosselli R."/>
            <person name="Rodriguez-Valera F."/>
            <person name="Sullivan M.B."/>
            <person name="Acinas S.G."/>
            <person name="Martinez-Garcia M."/>
        </authorList>
    </citation>
    <scope>NUCLEOTIDE SEQUENCE</scope>
</reference>
<accession>A0A218MMA6</accession>
<feature type="domain" description="DUF5824" evidence="2">
    <location>
        <begin position="678"/>
        <end position="760"/>
    </location>
</feature>
<feature type="compositionally biased region" description="Basic and acidic residues" evidence="1">
    <location>
        <begin position="816"/>
        <end position="826"/>
    </location>
</feature>
<dbReference type="EMBL" id="KY052833">
    <property type="protein sequence ID" value="ASF00417.1"/>
    <property type="molecule type" value="Genomic_DNA"/>
</dbReference>
<evidence type="ECO:0000313" key="3">
    <source>
        <dbReference type="EMBL" id="ASF00417.1"/>
    </source>
</evidence>
<reference evidence="3" key="1">
    <citation type="submission" date="2016-10" db="EMBL/GenBank/DDBJ databases">
        <authorList>
            <person name="Varghese N."/>
        </authorList>
    </citation>
    <scope>NUCLEOTIDE SEQUENCE</scope>
</reference>
<evidence type="ECO:0000259" key="2">
    <source>
        <dbReference type="Pfam" id="PF19141"/>
    </source>
</evidence>
<proteinExistence type="predicted"/>
<sequence>MSRYRQTMSDLLEQVRNPKQESADYLKSKMTDTQINNIKKTWQMKTAKDVTPAIKKMIKDLDIPTQLAIKHANIPHISKLVEASDDHEISMARGELEAISDKALQLSSMLQSKTDEDELEAWVQSKITKAKDYINSVSDYMTYNPDMANEEMINEFSDAQIKKLQKEYEPMRGKTISVTNANKLGAMFSKFDSNKNVLEKLYGGDIPFISVMAMTRLMTKHNYKAADLNKLRKEEVEFIDEGTGTIKGFLNDKEKSNMVSLAKQHGLKVKDVPGGIELSGNMRRILDMQLATRSHLKTEEVSEGRMSEIDAMVKDGKTAAEIAKALKLNVRDVKAILGEEIEEEKEVKKGYHKMPDGTIMKDTEHKKEEEEPKEDDKEKLKAELEKKEAEIEMLKTKAETEKAKVAKKETEKLVNPETGEPLLQVGIAYKHLKDKMSKQQSEHFEQYMVEYTSQQIKMAYGVANDKRYKGGNYSGAVKAIEKIARGLSNHPDVQKVLKRTNEQLDEMAKDKAYAIGMAAAKKKYNDEPPLEKKTIKKGHEIADKLLKMKKPVVDEGFASDAQRKAAFANGYKEKGKNKKEETIKEYKKMTVTFNSMSDMAKASTDLAKQGFTINAKGMVMKVDGKGADLNKYGTDLQNFYKAKVKAESLDEGKYTRYSDLLIQLGRMKQAKDKQGEMNTQKEIDKEKRKLGINEEHPSKQMFESLAALKKKADKSGMPYSILKKVFDRGMAAWKGGHRPGASQHQWAYARVNSFVTKSSGTWGGADKDLAAKVKGESLEEASLYAFKEYEPSQQYEAGRDMKNIEDAIKKAGGRIKSKEKPTRREPNLSFEIETGNPTAVKAAIKKADPEFNVD</sequence>
<protein>
    <recommendedName>
        <fullName evidence="2">DUF5824 domain-containing protein</fullName>
    </recommendedName>
</protein>